<name>A0AAD7A9Y5_9AGAR</name>
<accession>A0AAD7A9Y5</accession>
<dbReference type="EMBL" id="JARIHO010000011">
    <property type="protein sequence ID" value="KAJ7353087.1"/>
    <property type="molecule type" value="Genomic_DNA"/>
</dbReference>
<comment type="caution">
    <text evidence="2">The sequence shown here is derived from an EMBL/GenBank/DDBJ whole genome shotgun (WGS) entry which is preliminary data.</text>
</comment>
<dbReference type="AlphaFoldDB" id="A0AAD7A9Y5"/>
<sequence length="231" mass="24689">MIVRSALRVLRLRGETAVAAGIRRVYRWGDGGALGEWDGVQVDGAKGLEWAREPCNPEGGAGDLAPHSTQDSPASLPTYPSPHHPHGAHSHAIPLLGLIEPELPILGCTPRHPPAPTRTVPQQALGDGAEVRAEGVRVQRGGEWENLSVVVVIGCRFRVCAAIDGGGGRGAREVIGAQQGVQVQVQLGRKYVRTKVCIEVEPRVHRIGGGQRVVEHWVPPVCSTYTRAILP</sequence>
<reference evidence="2" key="1">
    <citation type="submission" date="2023-03" db="EMBL/GenBank/DDBJ databases">
        <title>Massive genome expansion in bonnet fungi (Mycena s.s.) driven by repeated elements and novel gene families across ecological guilds.</title>
        <authorList>
            <consortium name="Lawrence Berkeley National Laboratory"/>
            <person name="Harder C.B."/>
            <person name="Miyauchi S."/>
            <person name="Viragh M."/>
            <person name="Kuo A."/>
            <person name="Thoen E."/>
            <person name="Andreopoulos B."/>
            <person name="Lu D."/>
            <person name="Skrede I."/>
            <person name="Drula E."/>
            <person name="Henrissat B."/>
            <person name="Morin E."/>
            <person name="Kohler A."/>
            <person name="Barry K."/>
            <person name="LaButti K."/>
            <person name="Morin E."/>
            <person name="Salamov A."/>
            <person name="Lipzen A."/>
            <person name="Mereny Z."/>
            <person name="Hegedus B."/>
            <person name="Baldrian P."/>
            <person name="Stursova M."/>
            <person name="Weitz H."/>
            <person name="Taylor A."/>
            <person name="Grigoriev I.V."/>
            <person name="Nagy L.G."/>
            <person name="Martin F."/>
            <person name="Kauserud H."/>
        </authorList>
    </citation>
    <scope>NUCLEOTIDE SEQUENCE</scope>
    <source>
        <strain evidence="2">CBHHK002</strain>
    </source>
</reference>
<feature type="region of interest" description="Disordered" evidence="1">
    <location>
        <begin position="51"/>
        <end position="89"/>
    </location>
</feature>
<evidence type="ECO:0000313" key="3">
    <source>
        <dbReference type="Proteomes" id="UP001218218"/>
    </source>
</evidence>
<keyword evidence="3" id="KW-1185">Reference proteome</keyword>
<organism evidence="2 3">
    <name type="scientific">Mycena albidolilacea</name>
    <dbReference type="NCBI Taxonomy" id="1033008"/>
    <lineage>
        <taxon>Eukaryota</taxon>
        <taxon>Fungi</taxon>
        <taxon>Dikarya</taxon>
        <taxon>Basidiomycota</taxon>
        <taxon>Agaricomycotina</taxon>
        <taxon>Agaricomycetes</taxon>
        <taxon>Agaricomycetidae</taxon>
        <taxon>Agaricales</taxon>
        <taxon>Marasmiineae</taxon>
        <taxon>Mycenaceae</taxon>
        <taxon>Mycena</taxon>
    </lineage>
</organism>
<evidence type="ECO:0000256" key="1">
    <source>
        <dbReference type="SAM" id="MobiDB-lite"/>
    </source>
</evidence>
<proteinExistence type="predicted"/>
<protein>
    <submittedName>
        <fullName evidence="2">Uncharacterized protein</fullName>
    </submittedName>
</protein>
<gene>
    <name evidence="2" type="ORF">DFH08DRAFT_804673</name>
</gene>
<evidence type="ECO:0000313" key="2">
    <source>
        <dbReference type="EMBL" id="KAJ7353087.1"/>
    </source>
</evidence>
<dbReference type="Proteomes" id="UP001218218">
    <property type="component" value="Unassembled WGS sequence"/>
</dbReference>